<dbReference type="OrthoDB" id="3633556at2759"/>
<evidence type="ECO:0000313" key="5">
    <source>
        <dbReference type="EMBL" id="EEC05570.1"/>
    </source>
</evidence>
<keyword evidence="2" id="KW-0576">Peroxisome</keyword>
<feature type="transmembrane region" description="Helical" evidence="3">
    <location>
        <begin position="109"/>
        <end position="128"/>
    </location>
</feature>
<dbReference type="InterPro" id="IPR000873">
    <property type="entry name" value="AMP-dep_synth/lig_dom"/>
</dbReference>
<dbReference type="PROSITE" id="PS00455">
    <property type="entry name" value="AMP_BINDING"/>
    <property type="match status" value="1"/>
</dbReference>
<protein>
    <submittedName>
        <fullName evidence="5 6">AMP dependent CoA ligase, putative</fullName>
        <ecNumber evidence="5">6.2.1.3</ecNumber>
    </submittedName>
</protein>
<dbReference type="Gene3D" id="3.40.50.12780">
    <property type="entry name" value="N-terminal domain of ligase-like"/>
    <property type="match status" value="1"/>
</dbReference>
<dbReference type="PANTHER" id="PTHR24096">
    <property type="entry name" value="LONG-CHAIN-FATTY-ACID--COA LIGASE"/>
    <property type="match status" value="1"/>
</dbReference>
<dbReference type="SUPFAM" id="SSF56801">
    <property type="entry name" value="Acetyl-CoA synthetase-like"/>
    <property type="match status" value="1"/>
</dbReference>
<comment type="subcellular location">
    <subcellularLocation>
        <location evidence="1">Peroxisome</location>
    </subcellularLocation>
</comment>
<dbReference type="EMBL" id="DS706308">
    <property type="protein sequence ID" value="EEC05570.1"/>
    <property type="molecule type" value="Genomic_DNA"/>
</dbReference>
<sequence length="151" mass="16346">MRNYKLRVLFNIQSLFVVGDVPGFTSVSKFSGIPAINFQDVCVADPENEIAALCYSSGTTGIPKTMEITHYAYASCLVTFGSVQIVRFASILSHSPLDVYLACEPMSHIFGFIITMFAVCSGATAVVLPSPPGFVRLSEAITRNKVSLKIL</sequence>
<dbReference type="InParanoid" id="B7PG48"/>
<evidence type="ECO:0000259" key="4">
    <source>
        <dbReference type="Pfam" id="PF00501"/>
    </source>
</evidence>
<dbReference type="EC" id="6.2.1.3" evidence="5"/>
<accession>B7PG48</accession>
<evidence type="ECO:0000313" key="7">
    <source>
        <dbReference type="Proteomes" id="UP000001555"/>
    </source>
</evidence>
<keyword evidence="3" id="KW-0812">Transmembrane</keyword>
<name>B7PG48_IXOSC</name>
<dbReference type="EMBL" id="ABJB010161345">
    <property type="status" value="NOT_ANNOTATED_CDS"/>
    <property type="molecule type" value="Genomic_DNA"/>
</dbReference>
<dbReference type="Pfam" id="PF00501">
    <property type="entry name" value="AMP-binding"/>
    <property type="match status" value="1"/>
</dbReference>
<keyword evidence="5" id="KW-0436">Ligase</keyword>
<dbReference type="VEuPathDB" id="VectorBase:ISCP_023916"/>
<dbReference type="PaxDb" id="6945-B7PG48"/>
<dbReference type="EMBL" id="ABJB010497605">
    <property type="status" value="NOT_ANNOTATED_CDS"/>
    <property type="molecule type" value="Genomic_DNA"/>
</dbReference>
<dbReference type="GO" id="GO:0004467">
    <property type="term" value="F:long-chain fatty acid-CoA ligase activity"/>
    <property type="evidence" value="ECO:0007669"/>
    <property type="project" value="UniProtKB-EC"/>
</dbReference>
<feature type="transmembrane region" description="Helical" evidence="3">
    <location>
        <begin position="71"/>
        <end position="89"/>
    </location>
</feature>
<dbReference type="AlphaFoldDB" id="B7PG48"/>
<dbReference type="PANTHER" id="PTHR24096:SF422">
    <property type="entry name" value="BCDNA.GH02901"/>
    <property type="match status" value="1"/>
</dbReference>
<feature type="domain" description="AMP-dependent synthetase/ligase" evidence="4">
    <location>
        <begin position="43"/>
        <end position="147"/>
    </location>
</feature>
<dbReference type="GO" id="GO:0005777">
    <property type="term" value="C:peroxisome"/>
    <property type="evidence" value="ECO:0007669"/>
    <property type="project" value="UniProtKB-SubCell"/>
</dbReference>
<evidence type="ECO:0000256" key="2">
    <source>
        <dbReference type="ARBA" id="ARBA00023140"/>
    </source>
</evidence>
<dbReference type="VEuPathDB" id="VectorBase:ISCW005058"/>
<dbReference type="VEuPathDB" id="VectorBase:ISCI005058"/>
<evidence type="ECO:0000313" key="6">
    <source>
        <dbReference type="EnsemblMetazoa" id="ISCW005058-PA"/>
    </source>
</evidence>
<evidence type="ECO:0000256" key="1">
    <source>
        <dbReference type="ARBA" id="ARBA00004275"/>
    </source>
</evidence>
<dbReference type="InterPro" id="IPR020845">
    <property type="entry name" value="AMP-binding_CS"/>
</dbReference>
<dbReference type="HOGENOM" id="CLU_1742576_0_0_1"/>
<keyword evidence="3" id="KW-1133">Transmembrane helix</keyword>
<dbReference type="EnsemblMetazoa" id="ISCW005058-RA">
    <property type="protein sequence ID" value="ISCW005058-PA"/>
    <property type="gene ID" value="ISCW005058"/>
</dbReference>
<reference evidence="5 7" key="1">
    <citation type="submission" date="2008-03" db="EMBL/GenBank/DDBJ databases">
        <title>Annotation of Ixodes scapularis.</title>
        <authorList>
            <consortium name="Ixodes scapularis Genome Project Consortium"/>
            <person name="Caler E."/>
            <person name="Hannick L.I."/>
            <person name="Bidwell S."/>
            <person name="Joardar V."/>
            <person name="Thiagarajan M."/>
            <person name="Amedeo P."/>
            <person name="Galinsky K.J."/>
            <person name="Schobel S."/>
            <person name="Inman J."/>
            <person name="Hostetler J."/>
            <person name="Miller J."/>
            <person name="Hammond M."/>
            <person name="Megy K."/>
            <person name="Lawson D."/>
            <person name="Kodira C."/>
            <person name="Sutton G."/>
            <person name="Meyer J."/>
            <person name="Hill C.A."/>
            <person name="Birren B."/>
            <person name="Nene V."/>
            <person name="Collins F."/>
            <person name="Alarcon-Chaidez F."/>
            <person name="Wikel S."/>
            <person name="Strausberg R."/>
        </authorList>
    </citation>
    <scope>NUCLEOTIDE SEQUENCE [LARGE SCALE GENOMIC DNA]</scope>
    <source>
        <strain evidence="7">Wikel</strain>
        <strain evidence="5">Wikel colony</strain>
    </source>
</reference>
<organism>
    <name type="scientific">Ixodes scapularis</name>
    <name type="common">Black-legged tick</name>
    <name type="synonym">Deer tick</name>
    <dbReference type="NCBI Taxonomy" id="6945"/>
    <lineage>
        <taxon>Eukaryota</taxon>
        <taxon>Metazoa</taxon>
        <taxon>Ecdysozoa</taxon>
        <taxon>Arthropoda</taxon>
        <taxon>Chelicerata</taxon>
        <taxon>Arachnida</taxon>
        <taxon>Acari</taxon>
        <taxon>Parasitiformes</taxon>
        <taxon>Ixodida</taxon>
        <taxon>Ixodoidea</taxon>
        <taxon>Ixodidae</taxon>
        <taxon>Ixodinae</taxon>
        <taxon>Ixodes</taxon>
    </lineage>
</organism>
<dbReference type="InterPro" id="IPR042099">
    <property type="entry name" value="ANL_N_sf"/>
</dbReference>
<dbReference type="Proteomes" id="UP000001555">
    <property type="component" value="Unassembled WGS sequence"/>
</dbReference>
<keyword evidence="3" id="KW-0472">Membrane</keyword>
<dbReference type="STRING" id="6945.B7PG48"/>
<gene>
    <name evidence="5" type="ORF">IscW_ISCW005058</name>
</gene>
<keyword evidence="7" id="KW-1185">Reference proteome</keyword>
<proteinExistence type="predicted"/>
<reference evidence="6" key="2">
    <citation type="submission" date="2020-05" db="UniProtKB">
        <authorList>
            <consortium name="EnsemblMetazoa"/>
        </authorList>
    </citation>
    <scope>IDENTIFICATION</scope>
    <source>
        <strain evidence="6">wikel</strain>
    </source>
</reference>
<evidence type="ECO:0000256" key="3">
    <source>
        <dbReference type="SAM" id="Phobius"/>
    </source>
</evidence>